<evidence type="ECO:0000256" key="9">
    <source>
        <dbReference type="RuleBase" id="RU369079"/>
    </source>
</evidence>
<dbReference type="PANTHER" id="PTHR35011:SF4">
    <property type="entry name" value="SLL1102 PROTEIN"/>
    <property type="match status" value="1"/>
</dbReference>
<evidence type="ECO:0000256" key="8">
    <source>
        <dbReference type="ARBA" id="ARBA00038436"/>
    </source>
</evidence>
<dbReference type="PANTHER" id="PTHR35011">
    <property type="entry name" value="2,3-DIKETO-L-GULONATE TRAP TRANSPORTER SMALL PERMEASE PROTEIN YIAM"/>
    <property type="match status" value="1"/>
</dbReference>
<feature type="transmembrane region" description="Helical" evidence="9">
    <location>
        <begin position="34"/>
        <end position="56"/>
    </location>
</feature>
<dbReference type="EMBL" id="FOSK01000005">
    <property type="protein sequence ID" value="SFK44970.1"/>
    <property type="molecule type" value="Genomic_DNA"/>
</dbReference>
<reference evidence="11 12" key="1">
    <citation type="submission" date="2016-10" db="EMBL/GenBank/DDBJ databases">
        <authorList>
            <person name="Varghese N."/>
            <person name="Submissions S."/>
        </authorList>
    </citation>
    <scope>NUCLEOTIDE SEQUENCE [LARGE SCALE GENOMIC DNA]</scope>
    <source>
        <strain evidence="11 12">DSM 16392</strain>
    </source>
</reference>
<name>A0A1I3ZLZ3_9HYPH</name>
<keyword evidence="6 9" id="KW-1133">Transmembrane helix</keyword>
<comment type="caution">
    <text evidence="9">Lacks conserved residue(s) required for the propagation of feature annotation.</text>
</comment>
<evidence type="ECO:0000259" key="10">
    <source>
        <dbReference type="Pfam" id="PF04290"/>
    </source>
</evidence>
<evidence type="ECO:0000313" key="12">
    <source>
        <dbReference type="Proteomes" id="UP000199598"/>
    </source>
</evidence>
<evidence type="ECO:0000256" key="7">
    <source>
        <dbReference type="ARBA" id="ARBA00023136"/>
    </source>
</evidence>
<comment type="function">
    <text evidence="9">Part of the tripartite ATP-independent periplasmic (TRAP) transport system.</text>
</comment>
<comment type="similarity">
    <text evidence="8 9">Belongs to the TRAP transporter small permease family.</text>
</comment>
<sequence>MITQNSACLLSGKSIWCSAVIKLIDHISEFTGKLAAWVFFAIGFFICYEVVSRYVFNSPTVWVDEVSRIGQIWGAYLAGAFALKHREMIVIDVAFRRPDTVLRKMVETFSILVILLFCITAVWYGYGLWLKSTLRGHTTDTYLALPKWFTHASVWVGFALLGLQSIAEAVKIWRDGVPADDTLQHEI</sequence>
<dbReference type="Proteomes" id="UP000199598">
    <property type="component" value="Unassembled WGS sequence"/>
</dbReference>
<evidence type="ECO:0000256" key="3">
    <source>
        <dbReference type="ARBA" id="ARBA00022475"/>
    </source>
</evidence>
<dbReference type="InterPro" id="IPR007387">
    <property type="entry name" value="TRAP_DctQ"/>
</dbReference>
<protein>
    <recommendedName>
        <fullName evidence="9">TRAP transporter small permease protein</fullName>
    </recommendedName>
</protein>
<evidence type="ECO:0000256" key="2">
    <source>
        <dbReference type="ARBA" id="ARBA00022448"/>
    </source>
</evidence>
<evidence type="ECO:0000256" key="5">
    <source>
        <dbReference type="ARBA" id="ARBA00022692"/>
    </source>
</evidence>
<dbReference type="InterPro" id="IPR055348">
    <property type="entry name" value="DctQ"/>
</dbReference>
<keyword evidence="2 9" id="KW-0813">Transport</keyword>
<comment type="subunit">
    <text evidence="9">The complex comprises the extracytoplasmic solute receptor protein and the two transmembrane proteins.</text>
</comment>
<dbReference type="Pfam" id="PF04290">
    <property type="entry name" value="DctQ"/>
    <property type="match status" value="1"/>
</dbReference>
<evidence type="ECO:0000256" key="4">
    <source>
        <dbReference type="ARBA" id="ARBA00022519"/>
    </source>
</evidence>
<organism evidence="11 12">
    <name type="scientific">Pseudovibrio ascidiaceicola</name>
    <dbReference type="NCBI Taxonomy" id="285279"/>
    <lineage>
        <taxon>Bacteria</taxon>
        <taxon>Pseudomonadati</taxon>
        <taxon>Pseudomonadota</taxon>
        <taxon>Alphaproteobacteria</taxon>
        <taxon>Hyphomicrobiales</taxon>
        <taxon>Stappiaceae</taxon>
        <taxon>Pseudovibrio</taxon>
    </lineage>
</organism>
<proteinExistence type="inferred from homology"/>
<keyword evidence="12" id="KW-1185">Reference proteome</keyword>
<comment type="subcellular location">
    <subcellularLocation>
        <location evidence="1 9">Cell inner membrane</location>
        <topology evidence="1 9">Multi-pass membrane protein</topology>
    </subcellularLocation>
</comment>
<keyword evidence="4 9" id="KW-0997">Cell inner membrane</keyword>
<comment type="caution">
    <text evidence="11">The sequence shown here is derived from an EMBL/GenBank/DDBJ whole genome shotgun (WGS) entry which is preliminary data.</text>
</comment>
<keyword evidence="7 9" id="KW-0472">Membrane</keyword>
<keyword evidence="5 9" id="KW-0812">Transmembrane</keyword>
<feature type="transmembrane region" description="Helical" evidence="9">
    <location>
        <begin position="106"/>
        <end position="128"/>
    </location>
</feature>
<evidence type="ECO:0000256" key="6">
    <source>
        <dbReference type="ARBA" id="ARBA00022989"/>
    </source>
</evidence>
<evidence type="ECO:0000313" key="11">
    <source>
        <dbReference type="EMBL" id="SFK44970.1"/>
    </source>
</evidence>
<gene>
    <name evidence="11" type="ORF">SAMN04488518_105145</name>
</gene>
<keyword evidence="3" id="KW-1003">Cell membrane</keyword>
<accession>A0A1I3ZLZ3</accession>
<feature type="domain" description="Tripartite ATP-independent periplasmic transporters DctQ component" evidence="10">
    <location>
        <begin position="45"/>
        <end position="174"/>
    </location>
</feature>
<evidence type="ECO:0000256" key="1">
    <source>
        <dbReference type="ARBA" id="ARBA00004429"/>
    </source>
</evidence>